<dbReference type="InterPro" id="IPR012477">
    <property type="entry name" value="Glyco_transf_52"/>
</dbReference>
<protein>
    <recommendedName>
        <fullName evidence="3">CMP-N-acetylneuraminate-beta-galactosamide-alpha-2, 3-sialyltransferase</fullName>
    </recommendedName>
</protein>
<comment type="caution">
    <text evidence="1">The sequence shown here is derived from an EMBL/GenBank/DDBJ whole genome shotgun (WGS) entry which is preliminary data.</text>
</comment>
<evidence type="ECO:0000313" key="2">
    <source>
        <dbReference type="Proteomes" id="UP000017813"/>
    </source>
</evidence>
<proteinExistence type="predicted"/>
<dbReference type="HOGENOM" id="CLU_076077_0_0_4"/>
<evidence type="ECO:0008006" key="3">
    <source>
        <dbReference type="Google" id="ProtNLM"/>
    </source>
</evidence>
<keyword evidence="2" id="KW-1185">Reference proteome</keyword>
<evidence type="ECO:0000313" key="1">
    <source>
        <dbReference type="EMBL" id="EFG31736.1"/>
    </source>
</evidence>
<accession>V9H6H7</accession>
<dbReference type="Pfam" id="PF07922">
    <property type="entry name" value="Glyco_transf_52"/>
    <property type="match status" value="1"/>
</dbReference>
<dbReference type="Gene3D" id="3.30.370.20">
    <property type="match status" value="1"/>
</dbReference>
<organism evidence="1 2">
    <name type="scientific">Simonsiella muelleri ATCC 29453</name>
    <dbReference type="NCBI Taxonomy" id="641147"/>
    <lineage>
        <taxon>Bacteria</taxon>
        <taxon>Pseudomonadati</taxon>
        <taxon>Pseudomonadota</taxon>
        <taxon>Betaproteobacteria</taxon>
        <taxon>Neisseriales</taxon>
        <taxon>Neisseriaceae</taxon>
        <taxon>Simonsiella</taxon>
    </lineage>
</organism>
<reference evidence="1 2" key="2">
    <citation type="submission" date="2011-10" db="EMBL/GenBank/DDBJ databases">
        <title>The Genome Sequence of Simonsiella muelleri ATCC 29453.</title>
        <authorList>
            <consortium name="The Broad Institute Genome Sequencing Platform"/>
            <consortium name="The Broad Institute Genome Sequencing Center for Infectious Disease"/>
            <person name="Earl A."/>
            <person name="Ward D."/>
            <person name="Feldgarden M."/>
            <person name="Gevers D."/>
            <person name="Izard J."/>
            <person name="Baranova O.V."/>
            <person name="Blanton J.M."/>
            <person name="Tanner A.C."/>
            <person name="Dewhirst F."/>
            <person name="Young S.K."/>
            <person name="Zeng Q."/>
            <person name="Gargeya S."/>
            <person name="Fitzgerald M."/>
            <person name="Haas B."/>
            <person name="Abouelleil A."/>
            <person name="Alvarado L."/>
            <person name="Arachchi H.M."/>
            <person name="Berlin A."/>
            <person name="Brown A."/>
            <person name="Chapman S.B."/>
            <person name="Chen Z."/>
            <person name="Dunbar C."/>
            <person name="Freedman E."/>
            <person name="Gearin G."/>
            <person name="Goldberg J."/>
            <person name="Griggs A."/>
            <person name="Gujja S."/>
            <person name="Heiman D."/>
            <person name="Howarth C."/>
            <person name="Larson L."/>
            <person name="Lui A."/>
            <person name="MacDonald P.J.P."/>
            <person name="Montmayeur A."/>
            <person name="Murphy C."/>
            <person name="Neiman D."/>
            <person name="Pearson M."/>
            <person name="Priest M."/>
            <person name="Roberts A."/>
            <person name="Saif S."/>
            <person name="Shea T."/>
            <person name="Shenoy N."/>
            <person name="Sisk P."/>
            <person name="Stolte C."/>
            <person name="Sykes S."/>
            <person name="Wortman J."/>
            <person name="Nusbaum C."/>
            <person name="Birren B."/>
        </authorList>
    </citation>
    <scope>NUCLEOTIDE SEQUENCE [LARGE SCALE GENOMIC DNA]</scope>
    <source>
        <strain evidence="1 2">ATCC 29453</strain>
    </source>
</reference>
<dbReference type="EMBL" id="ADCY02000002">
    <property type="protein sequence ID" value="EFG31736.1"/>
    <property type="molecule type" value="Genomic_DNA"/>
</dbReference>
<name>V9H6H7_9NEIS</name>
<reference evidence="1 2" key="1">
    <citation type="submission" date="2010-03" db="EMBL/GenBank/DDBJ databases">
        <authorList>
            <consortium name="The Broad Institute Genome Sequencing Platform"/>
            <person name="Ward D."/>
            <person name="Earl A."/>
            <person name="Feldgarden M."/>
            <person name="Gevers D."/>
            <person name="Young S."/>
            <person name="Zeng Q."/>
            <person name="Koehrsen M."/>
            <person name="Alvarado L."/>
            <person name="Berlin A.M."/>
            <person name="Borenstein D."/>
            <person name="Chapman S.B."/>
            <person name="Chen Z."/>
            <person name="Engels R."/>
            <person name="Freedman E."/>
            <person name="Gellesch M."/>
            <person name="Goldberg J."/>
            <person name="Griggs A."/>
            <person name="Gujja S."/>
            <person name="Heilman E.R."/>
            <person name="Heiman D.I."/>
            <person name="Hepburn T.A."/>
            <person name="Howarth C."/>
            <person name="Jen D."/>
            <person name="Larson L."/>
            <person name="Mehta T."/>
            <person name="Park D."/>
            <person name="Pearson M."/>
            <person name="Richards J."/>
            <person name="Roberts A."/>
            <person name="Saif S."/>
            <person name="Shea T.D."/>
            <person name="Shenoy N."/>
            <person name="Sisk P."/>
            <person name="Stolte C."/>
            <person name="Sykes S.N."/>
            <person name="Walk T."/>
            <person name="White J."/>
            <person name="Yandava C."/>
            <person name="Izard J."/>
            <person name="Baranova O.V."/>
            <person name="Blanton J.M."/>
            <person name="Tanner A.C."/>
            <person name="Dewhirst F."/>
            <person name="Haas B."/>
            <person name="Nusbaum C."/>
            <person name="Birren B."/>
        </authorList>
    </citation>
    <scope>NUCLEOTIDE SEQUENCE [LARGE SCALE GENOMIC DNA]</scope>
    <source>
        <strain evidence="1 2">ATCC 29453</strain>
    </source>
</reference>
<dbReference type="AlphaFoldDB" id="V9H6H7"/>
<dbReference type="eggNOG" id="ENOG502ZAT3">
    <property type="taxonomic scope" value="Bacteria"/>
</dbReference>
<gene>
    <name evidence="1" type="ORF">HMPREF9021_00133</name>
</gene>
<dbReference type="Proteomes" id="UP000017813">
    <property type="component" value="Unassembled WGS sequence"/>
</dbReference>
<sequence length="314" mass="36321">MKNLFICLTPLQSLIAQSLIRKTAPTPADLLMICYAETDNAKFRHYYQETAQLCQYAQFIRIPQNTWLREITLPFITKNLSKQYDTIYAASIDNPNVQYPLSHLSFKKLETFDDGTANLYPDSILYQNQKYGKKSKIIRKLQGICYTTEDLRKLSSAHHTLYPTQKNIVSPTIALKLWQNSAFLSDSGSLKTQKILLGQPLFDETADNISLFQSLLQCTQADAYFPHPRESYRLLNANYIDTPLIFEDYLLKRIQQEPHTKFHIYHVASTAALNVVGFPHTQIHAIRPPHALFQRESFNYLYDLMAKMNIEIQT</sequence>
<dbReference type="RefSeq" id="WP_002641058.1">
    <property type="nucleotide sequence ID" value="NZ_CP019448.1"/>
</dbReference>
<dbReference type="STRING" id="641147.HMPREF9021_00133"/>